<organism evidence="1 2">
    <name type="scientific">Nephila pilipes</name>
    <name type="common">Giant wood spider</name>
    <name type="synonym">Nephila maculata</name>
    <dbReference type="NCBI Taxonomy" id="299642"/>
    <lineage>
        <taxon>Eukaryota</taxon>
        <taxon>Metazoa</taxon>
        <taxon>Ecdysozoa</taxon>
        <taxon>Arthropoda</taxon>
        <taxon>Chelicerata</taxon>
        <taxon>Arachnida</taxon>
        <taxon>Araneae</taxon>
        <taxon>Araneomorphae</taxon>
        <taxon>Entelegynae</taxon>
        <taxon>Araneoidea</taxon>
        <taxon>Nephilidae</taxon>
        <taxon>Nephila</taxon>
    </lineage>
</organism>
<dbReference type="AlphaFoldDB" id="A0A8X6PLC9"/>
<evidence type="ECO:0000313" key="1">
    <source>
        <dbReference type="EMBL" id="GFT77341.1"/>
    </source>
</evidence>
<dbReference type="Proteomes" id="UP000887013">
    <property type="component" value="Unassembled WGS sequence"/>
</dbReference>
<proteinExistence type="predicted"/>
<evidence type="ECO:0000313" key="2">
    <source>
        <dbReference type="Proteomes" id="UP000887013"/>
    </source>
</evidence>
<comment type="caution">
    <text evidence="1">The sequence shown here is derived from an EMBL/GenBank/DDBJ whole genome shotgun (WGS) entry which is preliminary data.</text>
</comment>
<accession>A0A8X6PLC9</accession>
<keyword evidence="2" id="KW-1185">Reference proteome</keyword>
<name>A0A8X6PLC9_NEPPI</name>
<reference evidence="1" key="1">
    <citation type="submission" date="2020-08" db="EMBL/GenBank/DDBJ databases">
        <title>Multicomponent nature underlies the extraordinary mechanical properties of spider dragline silk.</title>
        <authorList>
            <person name="Kono N."/>
            <person name="Nakamura H."/>
            <person name="Mori M."/>
            <person name="Yoshida Y."/>
            <person name="Ohtoshi R."/>
            <person name="Malay A.D."/>
            <person name="Moran D.A.P."/>
            <person name="Tomita M."/>
            <person name="Numata K."/>
            <person name="Arakawa K."/>
        </authorList>
    </citation>
    <scope>NUCLEOTIDE SEQUENCE</scope>
</reference>
<protein>
    <submittedName>
        <fullName evidence="1">Uncharacterized protein</fullName>
    </submittedName>
</protein>
<sequence length="97" mass="11025">MLSWRRFIYLQKDQYIKTLSPLFACFALPYLPFGYSQPSAIQPARLKKPCRLLPPQPAATFWQYRHSMHAPAAACSAAAAYASTSIGNSCTRFIHWQ</sequence>
<dbReference type="EMBL" id="BMAW01117907">
    <property type="protein sequence ID" value="GFT77341.1"/>
    <property type="molecule type" value="Genomic_DNA"/>
</dbReference>
<gene>
    <name evidence="1" type="ORF">NPIL_364311</name>
</gene>